<dbReference type="AlphaFoldDB" id="A0A0A9EDR1"/>
<name>A0A0A9EDR1_ARUDO</name>
<organism evidence="1">
    <name type="scientific">Arundo donax</name>
    <name type="common">Giant reed</name>
    <name type="synonym">Donax arundinaceus</name>
    <dbReference type="NCBI Taxonomy" id="35708"/>
    <lineage>
        <taxon>Eukaryota</taxon>
        <taxon>Viridiplantae</taxon>
        <taxon>Streptophyta</taxon>
        <taxon>Embryophyta</taxon>
        <taxon>Tracheophyta</taxon>
        <taxon>Spermatophyta</taxon>
        <taxon>Magnoliopsida</taxon>
        <taxon>Liliopsida</taxon>
        <taxon>Poales</taxon>
        <taxon>Poaceae</taxon>
        <taxon>PACMAD clade</taxon>
        <taxon>Arundinoideae</taxon>
        <taxon>Arundineae</taxon>
        <taxon>Arundo</taxon>
    </lineage>
</organism>
<dbReference type="EMBL" id="GBRH01199699">
    <property type="protein sequence ID" value="JAD98196.1"/>
    <property type="molecule type" value="Transcribed_RNA"/>
</dbReference>
<reference evidence="1" key="2">
    <citation type="journal article" date="2015" name="Data Brief">
        <title>Shoot transcriptome of the giant reed, Arundo donax.</title>
        <authorList>
            <person name="Barrero R.A."/>
            <person name="Guerrero F.D."/>
            <person name="Moolhuijzen P."/>
            <person name="Goolsby J.A."/>
            <person name="Tidwell J."/>
            <person name="Bellgard S.E."/>
            <person name="Bellgard M.I."/>
        </authorList>
    </citation>
    <scope>NUCLEOTIDE SEQUENCE</scope>
    <source>
        <tissue evidence="1">Shoot tissue taken approximately 20 cm above the soil surface</tissue>
    </source>
</reference>
<reference evidence="1" key="1">
    <citation type="submission" date="2014-09" db="EMBL/GenBank/DDBJ databases">
        <authorList>
            <person name="Magalhaes I.L.F."/>
            <person name="Oliveira U."/>
            <person name="Santos F.R."/>
            <person name="Vidigal T.H.D.A."/>
            <person name="Brescovit A.D."/>
            <person name="Santos A.J."/>
        </authorList>
    </citation>
    <scope>NUCLEOTIDE SEQUENCE</scope>
    <source>
        <tissue evidence="1">Shoot tissue taken approximately 20 cm above the soil surface</tissue>
    </source>
</reference>
<proteinExistence type="predicted"/>
<protein>
    <submittedName>
        <fullName evidence="1">Uncharacterized protein</fullName>
    </submittedName>
</protein>
<sequence>MSNSSNWSSSSNQVCTNGSSFYTLEATSAMQGERKIRLIFWYDLEVPYLGIRVNKFLSKKG</sequence>
<evidence type="ECO:0000313" key="1">
    <source>
        <dbReference type="EMBL" id="JAD98196.1"/>
    </source>
</evidence>
<accession>A0A0A9EDR1</accession>